<protein>
    <recommendedName>
        <fullName evidence="5">DUF262 domain-containing protein</fullName>
    </recommendedName>
</protein>
<dbReference type="PANTHER" id="PTHR35149:SF2">
    <property type="entry name" value="DUF262 DOMAIN-CONTAINING PROTEIN"/>
    <property type="match status" value="1"/>
</dbReference>
<evidence type="ECO:0000259" key="1">
    <source>
        <dbReference type="Pfam" id="PF03235"/>
    </source>
</evidence>
<dbReference type="EMBL" id="CAFW01000040">
    <property type="protein sequence ID" value="CCE54707.1"/>
    <property type="molecule type" value="Genomic_DNA"/>
</dbReference>
<name>G7HWZ2_9CORY</name>
<feature type="domain" description="GmrSD restriction endonucleases C-terminal" evidence="2">
    <location>
        <begin position="493"/>
        <end position="564"/>
    </location>
</feature>
<feature type="domain" description="GmrSD restriction endonucleases N-terminal" evidence="1">
    <location>
        <begin position="13"/>
        <end position="229"/>
    </location>
</feature>
<dbReference type="Pfam" id="PF07510">
    <property type="entry name" value="GmrSD_C"/>
    <property type="match status" value="1"/>
</dbReference>
<gene>
    <name evidence="3" type="ORF">CCAS_05705</name>
</gene>
<reference evidence="3 4" key="1">
    <citation type="journal article" date="2012" name="J. Bacteriol.">
        <title>Genome Sequence of Corynebacterium casei UCMA 3821, Isolated from a Smear-Ripened Cheese.</title>
        <authorList>
            <person name="Monnet C."/>
            <person name="Loux V."/>
            <person name="Bento P."/>
            <person name="Gibrat J.F."/>
            <person name="Straub C."/>
            <person name="Bonnarme P."/>
            <person name="Landaud S."/>
            <person name="Irlinger F."/>
        </authorList>
    </citation>
    <scope>NUCLEOTIDE SEQUENCE [LARGE SCALE GENOMIC DNA]</scope>
    <source>
        <strain evidence="3 4">UCMA 3821</strain>
    </source>
</reference>
<evidence type="ECO:0008006" key="5">
    <source>
        <dbReference type="Google" id="ProtNLM"/>
    </source>
</evidence>
<dbReference type="PANTHER" id="PTHR35149">
    <property type="entry name" value="SLL5132 PROTEIN"/>
    <property type="match status" value="1"/>
</dbReference>
<evidence type="ECO:0000259" key="2">
    <source>
        <dbReference type="Pfam" id="PF07510"/>
    </source>
</evidence>
<dbReference type="InterPro" id="IPR011089">
    <property type="entry name" value="GmrSD_C"/>
</dbReference>
<proteinExistence type="predicted"/>
<dbReference type="RefSeq" id="WP_006822228.1">
    <property type="nucleotide sequence ID" value="NZ_CAFW01000040.1"/>
</dbReference>
<comment type="caution">
    <text evidence="3">The sequence shown here is derived from an EMBL/GenBank/DDBJ whole genome shotgun (WGS) entry which is preliminary data.</text>
</comment>
<dbReference type="Pfam" id="PF03235">
    <property type="entry name" value="GmrSD_N"/>
    <property type="match status" value="1"/>
</dbReference>
<organism evidence="3 4">
    <name type="scientific">Corynebacterium casei UCMA 3821</name>
    <dbReference type="NCBI Taxonomy" id="1110505"/>
    <lineage>
        <taxon>Bacteria</taxon>
        <taxon>Bacillati</taxon>
        <taxon>Actinomycetota</taxon>
        <taxon>Actinomycetes</taxon>
        <taxon>Mycobacteriales</taxon>
        <taxon>Corynebacteriaceae</taxon>
        <taxon>Corynebacterium</taxon>
    </lineage>
</organism>
<evidence type="ECO:0000313" key="4">
    <source>
        <dbReference type="Proteomes" id="UP000004840"/>
    </source>
</evidence>
<accession>G7HWZ2</accession>
<dbReference type="AlphaFoldDB" id="G7HWZ2"/>
<evidence type="ECO:0000313" key="3">
    <source>
        <dbReference type="EMBL" id="CCE54707.1"/>
    </source>
</evidence>
<dbReference type="InterPro" id="IPR004919">
    <property type="entry name" value="GmrSD_N"/>
</dbReference>
<sequence length="627" mass="72859">MSRINPDYRTIIELLQSRSFSIDDYQREYKWDTQNIDELLSDLLNAFERDYSEGDLPNRVPNYGEYFLGSIIVSKRDGKNFLVDGQQRVTSLTLLLIHLYRVASERGLGVASTMSPLISSDSFGQMKFNLDIPERVGALHAMYEGTDYNADNDDESVKTMLARFDDIANSDLEEELGAGFEVFVYWLLHNVGLIEIVTESDQDAYAIFETMNDRGKPLSPTDMLKAYLLAPISTAEARSRANKSWRDIVQSLNNSGDDSHSDRDVDFFKAWLRSQYADSMRERKVDSRDRDWELIGSTYHRWVRDQSEKIGAGSEAGNQEIITKEIPFFARAYHLIISASRTYQPGLEAVFYNAHNDFTWQPTVLLAALDMNDDEETIRRKINATATFLDIWIMRRTVNYIRVAYSSVSYAMFALVRDIRRLQLDELIDVLRAKLDEEEPRIGFHGSPSRHRGGVKDLALNQFSRRYIYHLLARVTAFVEKESGKPDLFATFVDRESKNSLDLEHIWPAKYEPYSNQFESRDEFFAYRDYIGGLLLLPADVNRSFKDKPFETKSLHYAKENLWAASMTKQAYEHAPQFKNFIARHGLNFHPYEEFGREEQWERRELLEQLCELIWSPDRLEKERPGQ</sequence>
<dbReference type="Proteomes" id="UP000004840">
    <property type="component" value="Unassembled WGS sequence"/>
</dbReference>